<keyword evidence="5" id="KW-0521">NADP</keyword>
<comment type="cofactor">
    <cofactor evidence="1 8">
        <name>FAD</name>
        <dbReference type="ChEBI" id="CHEBI:57692"/>
    </cofactor>
</comment>
<keyword evidence="7 8" id="KW-0503">Monooxygenase</keyword>
<comment type="similarity">
    <text evidence="2 8">Belongs to the FMO family.</text>
</comment>
<dbReference type="PANTHER" id="PTHR23023">
    <property type="entry name" value="DIMETHYLANILINE MONOOXYGENASE"/>
    <property type="match status" value="1"/>
</dbReference>
<dbReference type="InterPro" id="IPR050346">
    <property type="entry name" value="FMO-like"/>
</dbReference>
<evidence type="ECO:0000256" key="2">
    <source>
        <dbReference type="ARBA" id="ARBA00009183"/>
    </source>
</evidence>
<dbReference type="FunFam" id="3.50.50.60:FF:000138">
    <property type="entry name" value="Flavin-containing monooxygenase"/>
    <property type="match status" value="1"/>
</dbReference>
<keyword evidence="3 8" id="KW-0285">Flavoprotein</keyword>
<evidence type="ECO:0000256" key="3">
    <source>
        <dbReference type="ARBA" id="ARBA00022630"/>
    </source>
</evidence>
<protein>
    <recommendedName>
        <fullName evidence="8">Flavin-containing monooxygenase</fullName>
        <ecNumber evidence="8">1.-.-.-</ecNumber>
    </recommendedName>
</protein>
<dbReference type="Proteomes" id="UP000515135">
    <property type="component" value="Unplaced"/>
</dbReference>
<dbReference type="RefSeq" id="XP_019632078.1">
    <property type="nucleotide sequence ID" value="XM_019776519.1"/>
</dbReference>
<evidence type="ECO:0000256" key="5">
    <source>
        <dbReference type="ARBA" id="ARBA00022857"/>
    </source>
</evidence>
<keyword evidence="9" id="KW-1185">Reference proteome</keyword>
<dbReference type="InterPro" id="IPR000960">
    <property type="entry name" value="Flavin_mOase"/>
</dbReference>
<evidence type="ECO:0000256" key="1">
    <source>
        <dbReference type="ARBA" id="ARBA00001974"/>
    </source>
</evidence>
<keyword evidence="4 8" id="KW-0274">FAD</keyword>
<dbReference type="GO" id="GO:0050660">
    <property type="term" value="F:flavin adenine dinucleotide binding"/>
    <property type="evidence" value="ECO:0007669"/>
    <property type="project" value="InterPro"/>
</dbReference>
<name>A0A6P4Z623_BRABE</name>
<evidence type="ECO:0000256" key="8">
    <source>
        <dbReference type="RuleBase" id="RU361177"/>
    </source>
</evidence>
<dbReference type="InterPro" id="IPR036188">
    <property type="entry name" value="FAD/NAD-bd_sf"/>
</dbReference>
<evidence type="ECO:0000256" key="4">
    <source>
        <dbReference type="ARBA" id="ARBA00022827"/>
    </source>
</evidence>
<dbReference type="PRINTS" id="PR00370">
    <property type="entry name" value="FMOXYGENASE"/>
</dbReference>
<dbReference type="GO" id="GO:0004499">
    <property type="term" value="F:N,N-dimethylaniline monooxygenase activity"/>
    <property type="evidence" value="ECO:0007669"/>
    <property type="project" value="InterPro"/>
</dbReference>
<evidence type="ECO:0000313" key="9">
    <source>
        <dbReference type="Proteomes" id="UP000515135"/>
    </source>
</evidence>
<gene>
    <name evidence="10" type="primary">LOC109475759</name>
</gene>
<organism evidence="9 10">
    <name type="scientific">Branchiostoma belcheri</name>
    <name type="common">Amphioxus</name>
    <dbReference type="NCBI Taxonomy" id="7741"/>
    <lineage>
        <taxon>Eukaryota</taxon>
        <taxon>Metazoa</taxon>
        <taxon>Chordata</taxon>
        <taxon>Cephalochordata</taxon>
        <taxon>Leptocardii</taxon>
        <taxon>Amphioxiformes</taxon>
        <taxon>Branchiostomatidae</taxon>
        <taxon>Branchiostoma</taxon>
    </lineage>
</organism>
<keyword evidence="6 8" id="KW-0560">Oxidoreductase</keyword>
<dbReference type="OrthoDB" id="66881at2759"/>
<dbReference type="KEGG" id="bbel:109475759"/>
<dbReference type="Gene3D" id="3.50.50.60">
    <property type="entry name" value="FAD/NAD(P)-binding domain"/>
    <property type="match status" value="2"/>
</dbReference>
<evidence type="ECO:0000256" key="6">
    <source>
        <dbReference type="ARBA" id="ARBA00023002"/>
    </source>
</evidence>
<dbReference type="GeneID" id="109475759"/>
<dbReference type="GO" id="GO:0050661">
    <property type="term" value="F:NADP binding"/>
    <property type="evidence" value="ECO:0007669"/>
    <property type="project" value="InterPro"/>
</dbReference>
<dbReference type="EC" id="1.-.-.-" evidence="8"/>
<reference evidence="10" key="1">
    <citation type="submission" date="2025-08" db="UniProtKB">
        <authorList>
            <consortium name="RefSeq"/>
        </authorList>
    </citation>
    <scope>IDENTIFICATION</scope>
    <source>
        <tissue evidence="10">Gonad</tissue>
    </source>
</reference>
<accession>A0A6P4Z623</accession>
<proteinExistence type="inferred from homology"/>
<evidence type="ECO:0000256" key="7">
    <source>
        <dbReference type="ARBA" id="ARBA00023033"/>
    </source>
</evidence>
<dbReference type="AlphaFoldDB" id="A0A6P4Z623"/>
<sequence length="436" mass="48444">MMLRVAVIGAGPAGLCAARHLSAEPDRYLPTVYEQTAAVGGAWVYRDRVGTDDNGLPVQSTIYKNLRTNVPKEAMFFPDFPHDSSIQSYLHHSEVLQYLENYAEHFGLHKYIQFLTRVNVVKPVHVHGDVKWQITTSKVTAPDRTSMEQFDAVMVCNGGPFITPYTPFIPGASQFQGRTLHSHHYRVPEPFRGRNVVIAGGLSSGIDLSVDISEVAKHLVLSHSNPPAMHIHNLPPNVTQASRIESIKGPNIVRFRDGQEFWADDVVFCTGSRPSFPFLTPECGITIHQGRVSPLYKHVINTTHPTMSFGGLTNHSISFALFQLQIKLALGTLDGSISLPSKTEMDEEVDRDFASRLEAGLAPHQAHEIFPLYTSYITELAALTGQPDPQDQTSMSADSFMRMFADPVGYRNAEYKVTVPGTWERVPYLDENQAAK</sequence>
<dbReference type="PIRSF" id="PIRSF000332">
    <property type="entry name" value="FMO"/>
    <property type="match status" value="1"/>
</dbReference>
<dbReference type="InterPro" id="IPR020946">
    <property type="entry name" value="Flavin_mOase-like"/>
</dbReference>
<dbReference type="SUPFAM" id="SSF51905">
    <property type="entry name" value="FAD/NAD(P)-binding domain"/>
    <property type="match status" value="2"/>
</dbReference>
<evidence type="ECO:0000313" key="10">
    <source>
        <dbReference type="RefSeq" id="XP_019632078.1"/>
    </source>
</evidence>
<dbReference type="Pfam" id="PF00743">
    <property type="entry name" value="FMO-like"/>
    <property type="match status" value="2"/>
</dbReference>